<name>A0ABD2YTE6_9GENT</name>
<sequence length="90" mass="10121">MVRESIKKAAAKSVCKASSNRGAVMKIHSRKKMRSASKDKEHEILVKRFLLSIFHCINALSRSFAQPHSLVQAIEDVIFLVKVVIFVDVV</sequence>
<reference evidence="1 2" key="1">
    <citation type="submission" date="2024-11" db="EMBL/GenBank/DDBJ databases">
        <title>A near-complete genome assembly of Cinchona calisaya.</title>
        <authorList>
            <person name="Lian D.C."/>
            <person name="Zhao X.W."/>
            <person name="Wei L."/>
        </authorList>
    </citation>
    <scope>NUCLEOTIDE SEQUENCE [LARGE SCALE GENOMIC DNA]</scope>
    <source>
        <tissue evidence="1">Nenye</tissue>
    </source>
</reference>
<organism evidence="1 2">
    <name type="scientific">Cinchona calisaya</name>
    <dbReference type="NCBI Taxonomy" id="153742"/>
    <lineage>
        <taxon>Eukaryota</taxon>
        <taxon>Viridiplantae</taxon>
        <taxon>Streptophyta</taxon>
        <taxon>Embryophyta</taxon>
        <taxon>Tracheophyta</taxon>
        <taxon>Spermatophyta</taxon>
        <taxon>Magnoliopsida</taxon>
        <taxon>eudicotyledons</taxon>
        <taxon>Gunneridae</taxon>
        <taxon>Pentapetalae</taxon>
        <taxon>asterids</taxon>
        <taxon>lamiids</taxon>
        <taxon>Gentianales</taxon>
        <taxon>Rubiaceae</taxon>
        <taxon>Cinchonoideae</taxon>
        <taxon>Cinchoneae</taxon>
        <taxon>Cinchona</taxon>
    </lineage>
</organism>
<evidence type="ECO:0000313" key="1">
    <source>
        <dbReference type="EMBL" id="KAL3510583.1"/>
    </source>
</evidence>
<proteinExistence type="predicted"/>
<protein>
    <submittedName>
        <fullName evidence="1">Uncharacterized protein</fullName>
    </submittedName>
</protein>
<dbReference type="EMBL" id="JBJUIK010000012">
    <property type="protein sequence ID" value="KAL3510583.1"/>
    <property type="molecule type" value="Genomic_DNA"/>
</dbReference>
<dbReference type="Proteomes" id="UP001630127">
    <property type="component" value="Unassembled WGS sequence"/>
</dbReference>
<gene>
    <name evidence="1" type="ORF">ACH5RR_029984</name>
</gene>
<evidence type="ECO:0000313" key="2">
    <source>
        <dbReference type="Proteomes" id="UP001630127"/>
    </source>
</evidence>
<dbReference type="AlphaFoldDB" id="A0ABD2YTE6"/>
<keyword evidence="2" id="KW-1185">Reference proteome</keyword>
<accession>A0ABD2YTE6</accession>
<comment type="caution">
    <text evidence="1">The sequence shown here is derived from an EMBL/GenBank/DDBJ whole genome shotgun (WGS) entry which is preliminary data.</text>
</comment>